<feature type="domain" description="Knr4/Smi1-like" evidence="1">
    <location>
        <begin position="10"/>
        <end position="139"/>
    </location>
</feature>
<evidence type="ECO:0000259" key="1">
    <source>
        <dbReference type="SMART" id="SM00860"/>
    </source>
</evidence>
<gene>
    <name evidence="2" type="ORF">GCM10007416_17120</name>
</gene>
<dbReference type="InterPro" id="IPR037883">
    <property type="entry name" value="Knr4/Smi1-like_sf"/>
</dbReference>
<dbReference type="SUPFAM" id="SSF160631">
    <property type="entry name" value="SMI1/KNR4-like"/>
    <property type="match status" value="1"/>
</dbReference>
<comment type="caution">
    <text evidence="2">The sequence shown here is derived from an EMBL/GenBank/DDBJ whole genome shotgun (WGS) entry which is preliminary data.</text>
</comment>
<dbReference type="EMBL" id="BMEX01000004">
    <property type="protein sequence ID" value="GGA44539.1"/>
    <property type="molecule type" value="Genomic_DNA"/>
</dbReference>
<keyword evidence="3" id="KW-1185">Reference proteome</keyword>
<evidence type="ECO:0000313" key="2">
    <source>
        <dbReference type="EMBL" id="GGA44539.1"/>
    </source>
</evidence>
<reference evidence="3" key="1">
    <citation type="journal article" date="2019" name="Int. J. Syst. Evol. Microbiol.">
        <title>The Global Catalogue of Microorganisms (GCM) 10K type strain sequencing project: providing services to taxonomists for standard genome sequencing and annotation.</title>
        <authorList>
            <consortium name="The Broad Institute Genomics Platform"/>
            <consortium name="The Broad Institute Genome Sequencing Center for Infectious Disease"/>
            <person name="Wu L."/>
            <person name="Ma J."/>
        </authorList>
    </citation>
    <scope>NUCLEOTIDE SEQUENCE [LARGE SCALE GENOMIC DNA]</scope>
    <source>
        <strain evidence="3">CGMCC 1.12404</strain>
    </source>
</reference>
<protein>
    <submittedName>
        <fullName evidence="2">SMI1/KNR4 family protein</fullName>
    </submittedName>
</protein>
<accession>A0ABQ1GIZ6</accession>
<proteinExistence type="predicted"/>
<dbReference type="InterPro" id="IPR018958">
    <property type="entry name" value="Knr4/Smi1-like_dom"/>
</dbReference>
<dbReference type="SMART" id="SM00860">
    <property type="entry name" value="SMI1_KNR4"/>
    <property type="match status" value="1"/>
</dbReference>
<dbReference type="Gene3D" id="3.40.1580.10">
    <property type="entry name" value="SMI1/KNR4-like"/>
    <property type="match status" value="1"/>
</dbReference>
<dbReference type="RefSeq" id="WP_188431866.1">
    <property type="nucleotide sequence ID" value="NZ_BMEX01000004.1"/>
</dbReference>
<evidence type="ECO:0000313" key="3">
    <source>
        <dbReference type="Proteomes" id="UP000617979"/>
    </source>
</evidence>
<dbReference type="Proteomes" id="UP000617979">
    <property type="component" value="Unassembled WGS sequence"/>
</dbReference>
<name>A0ABQ1GIZ6_9BACL</name>
<sequence length="164" mass="19202">MVKWLDTDEPVKKEDIEHVEKEFGIRFPIDYAEYAMQNHGGVPDPNYFDFEGRKGAVFERLLSYDETQPHYILKEYHWIKTRLPRKVYPIGSDPFGNYICFSYRENESNPCIVFWDHEKTSPKTAISYVCDSFSELISKLYEADTGYVPKIVEIESGGLLNRLV</sequence>
<organism evidence="2 3">
    <name type="scientific">Kroppenstedtia guangzhouensis</name>
    <dbReference type="NCBI Taxonomy" id="1274356"/>
    <lineage>
        <taxon>Bacteria</taxon>
        <taxon>Bacillati</taxon>
        <taxon>Bacillota</taxon>
        <taxon>Bacilli</taxon>
        <taxon>Bacillales</taxon>
        <taxon>Thermoactinomycetaceae</taxon>
        <taxon>Kroppenstedtia</taxon>
    </lineage>
</organism>
<dbReference type="Pfam" id="PF09346">
    <property type="entry name" value="SMI1_KNR4"/>
    <property type="match status" value="1"/>
</dbReference>